<protein>
    <submittedName>
        <fullName evidence="6">ABC transporter related protein</fullName>
    </submittedName>
</protein>
<feature type="domain" description="ABC transporter" evidence="5">
    <location>
        <begin position="4"/>
        <end position="237"/>
    </location>
</feature>
<dbReference type="Proteomes" id="UP000008631">
    <property type="component" value="Chromosome"/>
</dbReference>
<sequence length="371" mass="40114">MPLLEARNLQKWYKKRQVVKGVGFEVDRGRVVGLLGPNGAGKTTSFRMTIGLIDADDGQVFFDGQDVTNWPMYKRARAGMGYLAQDSSVFKMLSVEDNLMAILETRPLSRKERIKRQNELLDLFDLTKIRRNRASSISGGERRRLEFARSLITEPKLILLDEPFAGIDPITVSEIRKIIRRLAEQSRIAILITDHAFRETLQVTDTNIVIANGSVIATGTKKEIINHPAVIDVYIGMNYAMDLGDLESDDPPAPPQVAAVSMAPTASASQSHTAAAAAGANAGLVYDVVAIPSAVVEPSFDVELRDPRAGLSSSAATTPPGSVPSGSPAAGSRRDQAHSSSGPVPGFAPPLPRPTPRAISQWDDTRPPRVS</sequence>
<accession>E8R1B9</accession>
<dbReference type="CDD" id="cd03218">
    <property type="entry name" value="ABC_YhbG"/>
    <property type="match status" value="1"/>
</dbReference>
<dbReference type="GO" id="GO:0016887">
    <property type="term" value="F:ATP hydrolysis activity"/>
    <property type="evidence" value="ECO:0007669"/>
    <property type="project" value="InterPro"/>
</dbReference>
<dbReference type="PANTHER" id="PTHR45772:SF10">
    <property type="entry name" value="LIPOPOLYSACCHARIDE EXPORT SYSTEM ATP-BINDING PROTEIN LPTB"/>
    <property type="match status" value="1"/>
</dbReference>
<dbReference type="EMBL" id="CP002353">
    <property type="protein sequence ID" value="ADV61325.1"/>
    <property type="molecule type" value="Genomic_DNA"/>
</dbReference>
<dbReference type="GO" id="GO:0005524">
    <property type="term" value="F:ATP binding"/>
    <property type="evidence" value="ECO:0007669"/>
    <property type="project" value="UniProtKB-KW"/>
</dbReference>
<evidence type="ECO:0000256" key="4">
    <source>
        <dbReference type="SAM" id="MobiDB-lite"/>
    </source>
</evidence>
<dbReference type="FunCoup" id="E8R1B9">
    <property type="interactions" value="124"/>
</dbReference>
<evidence type="ECO:0000256" key="2">
    <source>
        <dbReference type="ARBA" id="ARBA00022741"/>
    </source>
</evidence>
<dbReference type="STRING" id="575540.Isop_0734"/>
<dbReference type="SUPFAM" id="SSF52540">
    <property type="entry name" value="P-loop containing nucleoside triphosphate hydrolases"/>
    <property type="match status" value="1"/>
</dbReference>
<dbReference type="InterPro" id="IPR003593">
    <property type="entry name" value="AAA+_ATPase"/>
</dbReference>
<keyword evidence="2" id="KW-0547">Nucleotide-binding</keyword>
<evidence type="ECO:0000313" key="6">
    <source>
        <dbReference type="EMBL" id="ADV61325.1"/>
    </source>
</evidence>
<keyword evidence="3" id="KW-0067">ATP-binding</keyword>
<dbReference type="SMART" id="SM00382">
    <property type="entry name" value="AAA"/>
    <property type="match status" value="1"/>
</dbReference>
<dbReference type="InterPro" id="IPR027417">
    <property type="entry name" value="P-loop_NTPase"/>
</dbReference>
<dbReference type="eggNOG" id="COG1137">
    <property type="taxonomic scope" value="Bacteria"/>
</dbReference>
<dbReference type="KEGG" id="ipa:Isop_0734"/>
<dbReference type="PROSITE" id="PS00211">
    <property type="entry name" value="ABC_TRANSPORTER_1"/>
    <property type="match status" value="1"/>
</dbReference>
<keyword evidence="1" id="KW-0813">Transport</keyword>
<dbReference type="InterPro" id="IPR051120">
    <property type="entry name" value="ABC_AA/LPS_Transport"/>
</dbReference>
<organism evidence="6 7">
    <name type="scientific">Isosphaera pallida (strain ATCC 43644 / DSM 9630 / IS1B)</name>
    <dbReference type="NCBI Taxonomy" id="575540"/>
    <lineage>
        <taxon>Bacteria</taxon>
        <taxon>Pseudomonadati</taxon>
        <taxon>Planctomycetota</taxon>
        <taxon>Planctomycetia</taxon>
        <taxon>Isosphaerales</taxon>
        <taxon>Isosphaeraceae</taxon>
        <taxon>Isosphaera</taxon>
    </lineage>
</organism>
<name>E8R1B9_ISOPI</name>
<dbReference type="InterPro" id="IPR003439">
    <property type="entry name" value="ABC_transporter-like_ATP-bd"/>
</dbReference>
<evidence type="ECO:0000256" key="1">
    <source>
        <dbReference type="ARBA" id="ARBA00022448"/>
    </source>
</evidence>
<dbReference type="PANTHER" id="PTHR45772">
    <property type="entry name" value="CONSERVED COMPONENT OF ABC TRANSPORTER FOR NATURAL AMINO ACIDS-RELATED"/>
    <property type="match status" value="1"/>
</dbReference>
<keyword evidence="7" id="KW-1185">Reference proteome</keyword>
<dbReference type="InParanoid" id="E8R1B9"/>
<feature type="compositionally biased region" description="Pro residues" evidence="4">
    <location>
        <begin position="346"/>
        <end position="355"/>
    </location>
</feature>
<evidence type="ECO:0000256" key="3">
    <source>
        <dbReference type="ARBA" id="ARBA00022840"/>
    </source>
</evidence>
<evidence type="ECO:0000259" key="5">
    <source>
        <dbReference type="PROSITE" id="PS50893"/>
    </source>
</evidence>
<dbReference type="Gene3D" id="3.40.50.300">
    <property type="entry name" value="P-loop containing nucleotide triphosphate hydrolases"/>
    <property type="match status" value="1"/>
</dbReference>
<proteinExistence type="predicted"/>
<dbReference type="GO" id="GO:0055085">
    <property type="term" value="P:transmembrane transport"/>
    <property type="evidence" value="ECO:0007669"/>
    <property type="project" value="InterPro"/>
</dbReference>
<dbReference type="InterPro" id="IPR017871">
    <property type="entry name" value="ABC_transporter-like_CS"/>
</dbReference>
<dbReference type="NCBIfam" id="TIGR04406">
    <property type="entry name" value="LPS_export_lptB"/>
    <property type="match status" value="1"/>
</dbReference>
<dbReference type="GO" id="GO:0043190">
    <property type="term" value="C:ATP-binding cassette (ABC) transporter complex"/>
    <property type="evidence" value="ECO:0007669"/>
    <property type="project" value="InterPro"/>
</dbReference>
<dbReference type="Pfam" id="PF00005">
    <property type="entry name" value="ABC_tran"/>
    <property type="match status" value="1"/>
</dbReference>
<gene>
    <name evidence="6" type="ordered locus">Isop_0734</name>
</gene>
<evidence type="ECO:0000313" key="7">
    <source>
        <dbReference type="Proteomes" id="UP000008631"/>
    </source>
</evidence>
<dbReference type="AlphaFoldDB" id="E8R1B9"/>
<feature type="compositionally biased region" description="Low complexity" evidence="4">
    <location>
        <begin position="316"/>
        <end position="331"/>
    </location>
</feature>
<reference key="1">
    <citation type="submission" date="2010-11" db="EMBL/GenBank/DDBJ databases">
        <title>The complete sequence of chromosome of Isophaera pallida ATCC 43644.</title>
        <authorList>
            <consortium name="US DOE Joint Genome Institute (JGI-PGF)"/>
            <person name="Lucas S."/>
            <person name="Copeland A."/>
            <person name="Lapidus A."/>
            <person name="Bruce D."/>
            <person name="Goodwin L."/>
            <person name="Pitluck S."/>
            <person name="Kyrpides N."/>
            <person name="Mavromatis K."/>
            <person name="Pagani I."/>
            <person name="Ivanova N."/>
            <person name="Saunders E."/>
            <person name="Brettin T."/>
            <person name="Detter J.C."/>
            <person name="Han C."/>
            <person name="Tapia R."/>
            <person name="Land M."/>
            <person name="Hauser L."/>
            <person name="Markowitz V."/>
            <person name="Cheng J.-F."/>
            <person name="Hugenholtz P."/>
            <person name="Woyke T."/>
            <person name="Wu D."/>
            <person name="Eisen J.A."/>
        </authorList>
    </citation>
    <scope>NUCLEOTIDE SEQUENCE</scope>
    <source>
        <strain>ATCC 43644</strain>
    </source>
</reference>
<dbReference type="InterPro" id="IPR030921">
    <property type="entry name" value="LPS_export_LptB"/>
</dbReference>
<feature type="region of interest" description="Disordered" evidence="4">
    <location>
        <begin position="310"/>
        <end position="371"/>
    </location>
</feature>
<dbReference type="RefSeq" id="WP_013563614.1">
    <property type="nucleotide sequence ID" value="NC_014962.1"/>
</dbReference>
<dbReference type="OrthoDB" id="9805514at2"/>
<dbReference type="PROSITE" id="PS50893">
    <property type="entry name" value="ABC_TRANSPORTER_2"/>
    <property type="match status" value="1"/>
</dbReference>
<dbReference type="HOGENOM" id="CLU_000604_1_2_0"/>
<reference evidence="6 7" key="2">
    <citation type="journal article" date="2011" name="Stand. Genomic Sci.">
        <title>Complete genome sequence of Isosphaera pallida type strain (IS1B).</title>
        <authorList>
            <consortium name="US DOE Joint Genome Institute (JGI-PGF)"/>
            <person name="Goker M."/>
            <person name="Cleland D."/>
            <person name="Saunders E."/>
            <person name="Lapidus A."/>
            <person name="Nolan M."/>
            <person name="Lucas S."/>
            <person name="Hammon N."/>
            <person name="Deshpande S."/>
            <person name="Cheng J.F."/>
            <person name="Tapia R."/>
            <person name="Han C."/>
            <person name="Goodwin L."/>
            <person name="Pitluck S."/>
            <person name="Liolios K."/>
            <person name="Pagani I."/>
            <person name="Ivanova N."/>
            <person name="Mavromatis K."/>
            <person name="Pati A."/>
            <person name="Chen A."/>
            <person name="Palaniappan K."/>
            <person name="Land M."/>
            <person name="Hauser L."/>
            <person name="Chang Y.J."/>
            <person name="Jeffries C.D."/>
            <person name="Detter J.C."/>
            <person name="Beck B."/>
            <person name="Woyke T."/>
            <person name="Bristow J."/>
            <person name="Eisen J.A."/>
            <person name="Markowitz V."/>
            <person name="Hugenholtz P."/>
            <person name="Kyrpides N.C."/>
            <person name="Klenk H.P."/>
        </authorList>
    </citation>
    <scope>NUCLEOTIDE SEQUENCE [LARGE SCALE GENOMIC DNA]</scope>
    <source>
        <strain evidence="7">ATCC 43644 / DSM 9630 / IS1B</strain>
    </source>
</reference>